<protein>
    <submittedName>
        <fullName evidence="7">Whirlin isoform X1</fullName>
    </submittedName>
</protein>
<dbReference type="CDD" id="cd06742">
    <property type="entry name" value="PDZ3_FL-whirlin-like"/>
    <property type="match status" value="1"/>
</dbReference>
<evidence type="ECO:0000259" key="5">
    <source>
        <dbReference type="PROSITE" id="PS50106"/>
    </source>
</evidence>
<dbReference type="FunFam" id="2.30.42.10:FF:000173">
    <property type="entry name" value="whirlin isoform X4"/>
    <property type="match status" value="1"/>
</dbReference>
<evidence type="ECO:0000313" key="6">
    <source>
        <dbReference type="Proteomes" id="UP000504631"/>
    </source>
</evidence>
<dbReference type="GO" id="GO:0005886">
    <property type="term" value="C:plasma membrane"/>
    <property type="evidence" value="ECO:0007669"/>
    <property type="project" value="TreeGrafter"/>
</dbReference>
<dbReference type="AlphaFoldDB" id="A0A6J3K9J6"/>
<reference evidence="7" key="1">
    <citation type="submission" date="2025-08" db="UniProtKB">
        <authorList>
            <consortium name="RefSeq"/>
        </authorList>
    </citation>
    <scope>IDENTIFICATION</scope>
    <source>
        <tissue evidence="7">Muscle</tissue>
    </source>
</reference>
<feature type="compositionally biased region" description="Gly residues" evidence="4">
    <location>
        <begin position="834"/>
        <end position="846"/>
    </location>
</feature>
<organism evidence="6 7">
    <name type="scientific">Bombus vosnesenskii</name>
    <dbReference type="NCBI Taxonomy" id="207650"/>
    <lineage>
        <taxon>Eukaryota</taxon>
        <taxon>Metazoa</taxon>
        <taxon>Ecdysozoa</taxon>
        <taxon>Arthropoda</taxon>
        <taxon>Hexapoda</taxon>
        <taxon>Insecta</taxon>
        <taxon>Pterygota</taxon>
        <taxon>Neoptera</taxon>
        <taxon>Endopterygota</taxon>
        <taxon>Hymenoptera</taxon>
        <taxon>Apocrita</taxon>
        <taxon>Aculeata</taxon>
        <taxon>Apoidea</taxon>
        <taxon>Anthophila</taxon>
        <taxon>Apidae</taxon>
        <taxon>Bombus</taxon>
        <taxon>Pyrobombus</taxon>
    </lineage>
</organism>
<feature type="region of interest" description="Disordered" evidence="4">
    <location>
        <begin position="834"/>
        <end position="870"/>
    </location>
</feature>
<dbReference type="Gene3D" id="2.30.42.10">
    <property type="match status" value="3"/>
</dbReference>
<dbReference type="GO" id="GO:0032426">
    <property type="term" value="C:stereocilium tip"/>
    <property type="evidence" value="ECO:0007669"/>
    <property type="project" value="TreeGrafter"/>
</dbReference>
<feature type="region of interest" description="Disordered" evidence="4">
    <location>
        <begin position="597"/>
        <end position="633"/>
    </location>
</feature>
<feature type="compositionally biased region" description="Basic and acidic residues" evidence="4">
    <location>
        <begin position="115"/>
        <end position="124"/>
    </location>
</feature>
<comment type="subcellular location">
    <subcellularLocation>
        <location evidence="1">Cell projection</location>
    </subcellularLocation>
</comment>
<dbReference type="CTD" id="39533"/>
<name>A0A6J3K9J6_9HYME</name>
<dbReference type="GO" id="GO:0005929">
    <property type="term" value="C:cilium"/>
    <property type="evidence" value="ECO:0007669"/>
    <property type="project" value="TreeGrafter"/>
</dbReference>
<feature type="region of interest" description="Disordered" evidence="4">
    <location>
        <begin position="1"/>
        <end position="20"/>
    </location>
</feature>
<keyword evidence="6" id="KW-1185">Reference proteome</keyword>
<accession>A0A6J3K9J6</accession>
<dbReference type="KEGG" id="bvk:117233001"/>
<dbReference type="CDD" id="cd06741">
    <property type="entry name" value="PDZ2_FL-whirlin"/>
    <property type="match status" value="1"/>
</dbReference>
<dbReference type="SMART" id="SM00228">
    <property type="entry name" value="PDZ"/>
    <property type="match status" value="3"/>
</dbReference>
<feature type="region of interest" description="Disordered" evidence="4">
    <location>
        <begin position="706"/>
        <end position="787"/>
    </location>
</feature>
<dbReference type="GO" id="GO:0002142">
    <property type="term" value="C:stereocilia ankle link complex"/>
    <property type="evidence" value="ECO:0007669"/>
    <property type="project" value="TreeGrafter"/>
</dbReference>
<keyword evidence="3" id="KW-0966">Cell projection</keyword>
<feature type="compositionally biased region" description="Basic and acidic residues" evidence="4">
    <location>
        <begin position="722"/>
        <end position="735"/>
    </location>
</feature>
<dbReference type="GeneID" id="117233001"/>
<dbReference type="InterPro" id="IPR001478">
    <property type="entry name" value="PDZ"/>
</dbReference>
<dbReference type="SUPFAM" id="SSF50156">
    <property type="entry name" value="PDZ domain-like"/>
    <property type="match status" value="3"/>
</dbReference>
<evidence type="ECO:0000313" key="7">
    <source>
        <dbReference type="RefSeq" id="XP_033348724.1"/>
    </source>
</evidence>
<feature type="compositionally biased region" description="Basic and acidic residues" evidence="4">
    <location>
        <begin position="858"/>
        <end position="869"/>
    </location>
</feature>
<feature type="domain" description="PDZ" evidence="5">
    <location>
        <begin position="882"/>
        <end position="953"/>
    </location>
</feature>
<evidence type="ECO:0000256" key="1">
    <source>
        <dbReference type="ARBA" id="ARBA00004316"/>
    </source>
</evidence>
<dbReference type="PANTHER" id="PTHR23116">
    <property type="entry name" value="PDZ DOMAIN CONTAINING WHIRLIN AND HARMONIN-RELATED"/>
    <property type="match status" value="1"/>
</dbReference>
<dbReference type="InterPro" id="IPR051844">
    <property type="entry name" value="USH2_Complex_Protein"/>
</dbReference>
<feature type="region of interest" description="Disordered" evidence="4">
    <location>
        <begin position="45"/>
        <end position="103"/>
    </location>
</feature>
<dbReference type="FunFam" id="2.30.42.10:FF:000087">
    <property type="entry name" value="Whirlin a"/>
    <property type="match status" value="1"/>
</dbReference>
<dbReference type="RefSeq" id="XP_033348724.1">
    <property type="nucleotide sequence ID" value="XM_033492833.1"/>
</dbReference>
<evidence type="ECO:0000256" key="3">
    <source>
        <dbReference type="ARBA" id="ARBA00023273"/>
    </source>
</evidence>
<dbReference type="InterPro" id="IPR036034">
    <property type="entry name" value="PDZ_sf"/>
</dbReference>
<feature type="region of interest" description="Disordered" evidence="4">
    <location>
        <begin position="115"/>
        <end position="172"/>
    </location>
</feature>
<dbReference type="Pfam" id="PF00595">
    <property type="entry name" value="PDZ"/>
    <property type="match status" value="3"/>
</dbReference>
<sequence>MASSTEDYGSELQELQWGGGSGSHFLRSGTHFLRSGTGGCYEAEDLESTSRHHGGQHRGYYSPPGTSYTIVERPPSAPHHHSSHTTPYRHRGHATGGSGAISPEQVLRLFGNGVSERRQGDRRTPASSPASVAAVRSTPSSTSQQQQQSQQSQQSQPNPANPPTSPSSQPLSLQELTVRTITMTRDPPDSHHGFGICVKGGKDAGEIRSTFRLPPSPYFAPQDRGVGVYISRVEEGSVAERAGLRPGDTILEVNGTPFRAVTHEEALKMLKSCRTLSMTVRGPALDPRCRGGHPVWSSSGRQQSCSWIDRQGRPTSPPPLYPPRDSRYGPRTRKVELCIEPGQSLGLMIRGGLEYGLGIYVTGVDKDSVADRAGLLVGDQIIEVNGQNFEEATHDEAVEILKTNKRMTLLIRDVGKVPHSCTTSQPIVMPTSRYPEHDPLLLESPGNHRPPSPTIASDWRHRGGMHTVSAATAAMVEEKARVVLARSERAALSQLLADYRTRRMTIEELVVSLGDLLNTHEKLTLLTELRELVDSKDRAAFDDLVYRPRVAMARRKGDRAHSDLIVTPSLHDLPRGVPSGCCRPGRLVDVEGDPLGVTGPLLPRDNQEYRSPSEDSGLGADMPRTRVGCRRTQQHQVTTSDLALSNDDECDNQVQKIVREKAISSVLGPLRRSVCPFQRMFPIAVDERDKRDVCRFLLQDYEDELENGRGRRHSSPGGSRGNPRDYGHHHLHPDNLESDGGCDGSDAEMIGNGRRGGGTERDRDMEEDEDEGREERSSEGGGGGGFGGWRSHLLGGLTQRVKSWYWGARPLELAHKLSRSFDMQEAQLLEEGGSGAATAGAGGAGGPPRRHHSAQRLTRSEMSERREEDGALVVPDHQGNLRITVKKTKSILGIAIEGGANTKHPLPRIINIHDNGAAYEAGGLEVGQLILEVDGHKVEGLHHQEVARLIAESFARRDRNEIEFLVVEAKKSNLEPKPTALIFLEA</sequence>
<gene>
    <name evidence="7" type="primary">LOC117233001</name>
</gene>
<proteinExistence type="predicted"/>
<feature type="region of interest" description="Disordered" evidence="4">
    <location>
        <begin position="288"/>
        <end position="327"/>
    </location>
</feature>
<dbReference type="PANTHER" id="PTHR23116:SF29">
    <property type="entry name" value="PDZ DOMAIN-CONTAINING PROTEIN 7"/>
    <property type="match status" value="1"/>
</dbReference>
<evidence type="ECO:0000256" key="2">
    <source>
        <dbReference type="ARBA" id="ARBA00022737"/>
    </source>
</evidence>
<feature type="domain" description="PDZ" evidence="5">
    <location>
        <begin position="180"/>
        <end position="272"/>
    </location>
</feature>
<keyword evidence="2" id="KW-0677">Repeat</keyword>
<dbReference type="PROSITE" id="PS50106">
    <property type="entry name" value="PDZ"/>
    <property type="match status" value="3"/>
</dbReference>
<dbReference type="Proteomes" id="UP000504631">
    <property type="component" value="Unplaced"/>
</dbReference>
<feature type="domain" description="PDZ" evidence="5">
    <location>
        <begin position="334"/>
        <end position="402"/>
    </location>
</feature>
<feature type="compositionally biased region" description="Polar residues" evidence="4">
    <location>
        <begin position="296"/>
        <end position="306"/>
    </location>
</feature>
<evidence type="ECO:0000256" key="4">
    <source>
        <dbReference type="SAM" id="MobiDB-lite"/>
    </source>
</evidence>
<feature type="compositionally biased region" description="Low complexity" evidence="4">
    <location>
        <begin position="125"/>
        <end position="158"/>
    </location>
</feature>
<feature type="compositionally biased region" description="Basic residues" evidence="4">
    <location>
        <begin position="78"/>
        <end position="93"/>
    </location>
</feature>
<dbReference type="Gene3D" id="1.20.1160.20">
    <property type="match status" value="1"/>
</dbReference>